<sequence length="70" mass="7763">MELLACVTASEPLLTRYSVAAAYFDMTLDNTRAVEELGYRPRYSLEQGIALTAAWLKQQGGGNDGQYHHV</sequence>
<dbReference type="Proteomes" id="UP000271603">
    <property type="component" value="Chromosome"/>
</dbReference>
<dbReference type="SUPFAM" id="SSF51735">
    <property type="entry name" value="NAD(P)-binding Rossmann-fold domains"/>
    <property type="match status" value="1"/>
</dbReference>
<accession>A0A447QCW7</accession>
<proteinExistence type="predicted"/>
<gene>
    <name evidence="1" type="ORF">NCTC9419_00009</name>
</gene>
<protein>
    <submittedName>
        <fullName evidence="1">Uncharacterized protein</fullName>
    </submittedName>
</protein>
<name>A0A447QCW7_SERRU</name>
<dbReference type="EMBL" id="LR134155">
    <property type="protein sequence ID" value="VEA67811.1"/>
    <property type="molecule type" value="Genomic_DNA"/>
</dbReference>
<dbReference type="InterPro" id="IPR036291">
    <property type="entry name" value="NAD(P)-bd_dom_sf"/>
</dbReference>
<reference evidence="1 2" key="1">
    <citation type="submission" date="2018-12" db="EMBL/GenBank/DDBJ databases">
        <authorList>
            <consortium name="Pathogen Informatics"/>
        </authorList>
    </citation>
    <scope>NUCLEOTIDE SEQUENCE [LARGE SCALE GENOMIC DNA]</scope>
    <source>
        <strain evidence="1 2">NCTC9419</strain>
    </source>
</reference>
<dbReference type="Gene3D" id="3.40.50.720">
    <property type="entry name" value="NAD(P)-binding Rossmann-like Domain"/>
    <property type="match status" value="1"/>
</dbReference>
<dbReference type="AlphaFoldDB" id="A0A447QCW7"/>
<evidence type="ECO:0000313" key="1">
    <source>
        <dbReference type="EMBL" id="VEA67811.1"/>
    </source>
</evidence>
<organism evidence="1 2">
    <name type="scientific">Serratia rubidaea</name>
    <name type="common">Serratia marinorubra</name>
    <dbReference type="NCBI Taxonomy" id="61652"/>
    <lineage>
        <taxon>Bacteria</taxon>
        <taxon>Pseudomonadati</taxon>
        <taxon>Pseudomonadota</taxon>
        <taxon>Gammaproteobacteria</taxon>
        <taxon>Enterobacterales</taxon>
        <taxon>Yersiniaceae</taxon>
        <taxon>Serratia</taxon>
    </lineage>
</organism>
<evidence type="ECO:0000313" key="2">
    <source>
        <dbReference type="Proteomes" id="UP000271603"/>
    </source>
</evidence>